<gene>
    <name evidence="1" type="ORF">C8F04DRAFT_976173</name>
</gene>
<proteinExistence type="predicted"/>
<sequence>MVRSTLRGIVYGGAAHFTARYISTDGSVWFHDGITTGSRCVEEGNLNSMDVASLNHARGKTALTLVYGREE</sequence>
<name>A0AAD6S0Q0_9AGAR</name>
<comment type="caution">
    <text evidence="1">The sequence shown here is derived from an EMBL/GenBank/DDBJ whole genome shotgun (WGS) entry which is preliminary data.</text>
</comment>
<dbReference type="EMBL" id="JARJCM010000307">
    <property type="protein sequence ID" value="KAJ7019096.1"/>
    <property type="molecule type" value="Genomic_DNA"/>
</dbReference>
<evidence type="ECO:0000313" key="1">
    <source>
        <dbReference type="EMBL" id="KAJ7019096.1"/>
    </source>
</evidence>
<dbReference type="AlphaFoldDB" id="A0AAD6S0Q0"/>
<evidence type="ECO:0000313" key="2">
    <source>
        <dbReference type="Proteomes" id="UP001218188"/>
    </source>
</evidence>
<organism evidence="1 2">
    <name type="scientific">Mycena alexandri</name>
    <dbReference type="NCBI Taxonomy" id="1745969"/>
    <lineage>
        <taxon>Eukaryota</taxon>
        <taxon>Fungi</taxon>
        <taxon>Dikarya</taxon>
        <taxon>Basidiomycota</taxon>
        <taxon>Agaricomycotina</taxon>
        <taxon>Agaricomycetes</taxon>
        <taxon>Agaricomycetidae</taxon>
        <taxon>Agaricales</taxon>
        <taxon>Marasmiineae</taxon>
        <taxon>Mycenaceae</taxon>
        <taxon>Mycena</taxon>
    </lineage>
</organism>
<keyword evidence="2" id="KW-1185">Reference proteome</keyword>
<reference evidence="1" key="1">
    <citation type="submission" date="2023-03" db="EMBL/GenBank/DDBJ databases">
        <title>Massive genome expansion in bonnet fungi (Mycena s.s.) driven by repeated elements and novel gene families across ecological guilds.</title>
        <authorList>
            <consortium name="Lawrence Berkeley National Laboratory"/>
            <person name="Harder C.B."/>
            <person name="Miyauchi S."/>
            <person name="Viragh M."/>
            <person name="Kuo A."/>
            <person name="Thoen E."/>
            <person name="Andreopoulos B."/>
            <person name="Lu D."/>
            <person name="Skrede I."/>
            <person name="Drula E."/>
            <person name="Henrissat B."/>
            <person name="Morin E."/>
            <person name="Kohler A."/>
            <person name="Barry K."/>
            <person name="LaButti K."/>
            <person name="Morin E."/>
            <person name="Salamov A."/>
            <person name="Lipzen A."/>
            <person name="Mereny Z."/>
            <person name="Hegedus B."/>
            <person name="Baldrian P."/>
            <person name="Stursova M."/>
            <person name="Weitz H."/>
            <person name="Taylor A."/>
            <person name="Grigoriev I.V."/>
            <person name="Nagy L.G."/>
            <person name="Martin F."/>
            <person name="Kauserud H."/>
        </authorList>
    </citation>
    <scope>NUCLEOTIDE SEQUENCE</scope>
    <source>
        <strain evidence="1">CBHHK200</strain>
    </source>
</reference>
<dbReference type="Proteomes" id="UP001218188">
    <property type="component" value="Unassembled WGS sequence"/>
</dbReference>
<accession>A0AAD6S0Q0</accession>
<protein>
    <submittedName>
        <fullName evidence="1">Uncharacterized protein</fullName>
    </submittedName>
</protein>